<dbReference type="OrthoDB" id="5430106at2759"/>
<reference evidence="2" key="1">
    <citation type="journal article" date="2020" name="Stud. Mycol.">
        <title>101 Dothideomycetes genomes: a test case for predicting lifestyles and emergence of pathogens.</title>
        <authorList>
            <person name="Haridas S."/>
            <person name="Albert R."/>
            <person name="Binder M."/>
            <person name="Bloem J."/>
            <person name="Labutti K."/>
            <person name="Salamov A."/>
            <person name="Andreopoulos B."/>
            <person name="Baker S."/>
            <person name="Barry K."/>
            <person name="Bills G."/>
            <person name="Bluhm B."/>
            <person name="Cannon C."/>
            <person name="Castanera R."/>
            <person name="Culley D."/>
            <person name="Daum C."/>
            <person name="Ezra D."/>
            <person name="Gonzalez J."/>
            <person name="Henrissat B."/>
            <person name="Kuo A."/>
            <person name="Liang C."/>
            <person name="Lipzen A."/>
            <person name="Lutzoni F."/>
            <person name="Magnuson J."/>
            <person name="Mondo S."/>
            <person name="Nolan M."/>
            <person name="Ohm R."/>
            <person name="Pangilinan J."/>
            <person name="Park H.-J."/>
            <person name="Ramirez L."/>
            <person name="Alfaro M."/>
            <person name="Sun H."/>
            <person name="Tritt A."/>
            <person name="Yoshinaga Y."/>
            <person name="Zwiers L.-H."/>
            <person name="Turgeon B."/>
            <person name="Goodwin S."/>
            <person name="Spatafora J."/>
            <person name="Crous P."/>
            <person name="Grigoriev I."/>
        </authorList>
    </citation>
    <scope>NUCLEOTIDE SEQUENCE</scope>
    <source>
        <strain evidence="2">CBS 130266</strain>
    </source>
</reference>
<accession>A0A9P4NHB0</accession>
<dbReference type="PANTHER" id="PTHR22794:SF2">
    <property type="entry name" value="THAP DOMAIN-CONTAINING PROTEIN 11"/>
    <property type="match status" value="1"/>
</dbReference>
<feature type="compositionally biased region" description="Basic residues" evidence="1">
    <location>
        <begin position="40"/>
        <end position="56"/>
    </location>
</feature>
<gene>
    <name evidence="2" type="ORF">EJ08DRAFT_597680</name>
</gene>
<feature type="compositionally biased region" description="Polar residues" evidence="1">
    <location>
        <begin position="98"/>
        <end position="110"/>
    </location>
</feature>
<comment type="caution">
    <text evidence="2">The sequence shown here is derived from an EMBL/GenBank/DDBJ whole genome shotgun (WGS) entry which is preliminary data.</text>
</comment>
<protein>
    <submittedName>
        <fullName evidence="2">Uncharacterized protein</fullName>
    </submittedName>
</protein>
<dbReference type="AlphaFoldDB" id="A0A9P4NHB0"/>
<feature type="compositionally biased region" description="Polar residues" evidence="1">
    <location>
        <begin position="204"/>
        <end position="226"/>
    </location>
</feature>
<dbReference type="PANTHER" id="PTHR22794">
    <property type="entry name" value="THAP DOMAIN PROTEIN 11"/>
    <property type="match status" value="1"/>
</dbReference>
<dbReference type="EMBL" id="MU007101">
    <property type="protein sequence ID" value="KAF2421162.1"/>
    <property type="molecule type" value="Genomic_DNA"/>
</dbReference>
<feature type="compositionally biased region" description="Basic and acidic residues" evidence="1">
    <location>
        <begin position="506"/>
        <end position="530"/>
    </location>
</feature>
<proteinExistence type="predicted"/>
<feature type="region of interest" description="Disordered" evidence="1">
    <location>
        <begin position="493"/>
        <end position="583"/>
    </location>
</feature>
<sequence length="599" mass="64830">MPASDEQSQARRPAAVMRHSSASSQISQSPSEPSSSHRGPGLHKSQRHVVGHHGHSRLGATRNASFGKNLNKLKALAPANDGATPSSATNKQHKRNTSGDSINGSFSNSPRPAIKRNASAFVVPRNTSHSALKKNHSSGHLSRHASSKNVMKTARHQAAPLNKRTRSSRSSPPEAPHPTVRFALGDKGGHGEEPEHEDNEWTEESASASPHTTRSSTPARQNSVTAEGSMAARAEDSYSRTQSHSQLAPSRSSLKTPPSPRAVDRNVNVQELNGASSYRPSRLPDADFITSRLLQRTPSHNPDPKVSAISATATPEAHVPGSTAHSQGSNLTLAEGTPGRDLVSRFINTSSSGGTPKDGSNFLPKQEQPGSERNELEVHKRNKSTPNFRMEDSPASTRTHSHRSGTSTPTTELPPSRTQQKLLLQRASSHIEPQRHVPAVLPRSGASQLIGHGVSFNEGSLPPQIQGLFHQTAKEYKVVRRFRNPVADAIIRLSEIPNPPRQKKAPRGDENHDRAESRAETLVNDKRRPETNGGGSVRKGVQGLGHKSRVSFDLPGKSQAHDDDEDDAESFPSSETSRVRDEAYEICRRMWEIGEAADG</sequence>
<keyword evidence="3" id="KW-1185">Reference proteome</keyword>
<feature type="compositionally biased region" description="Polar residues" evidence="1">
    <location>
        <begin position="239"/>
        <end position="256"/>
    </location>
</feature>
<dbReference type="GO" id="GO:0000329">
    <property type="term" value="C:fungal-type vacuole membrane"/>
    <property type="evidence" value="ECO:0007669"/>
    <property type="project" value="TreeGrafter"/>
</dbReference>
<feature type="compositionally biased region" description="Polar residues" evidence="1">
    <location>
        <begin position="267"/>
        <end position="279"/>
    </location>
</feature>
<feature type="region of interest" description="Disordered" evidence="1">
    <location>
        <begin position="1"/>
        <end position="417"/>
    </location>
</feature>
<feature type="compositionally biased region" description="Basic and acidic residues" evidence="1">
    <location>
        <begin position="370"/>
        <end position="379"/>
    </location>
</feature>
<evidence type="ECO:0000313" key="2">
    <source>
        <dbReference type="EMBL" id="KAF2421162.1"/>
    </source>
</evidence>
<organism evidence="2 3">
    <name type="scientific">Tothia fuscella</name>
    <dbReference type="NCBI Taxonomy" id="1048955"/>
    <lineage>
        <taxon>Eukaryota</taxon>
        <taxon>Fungi</taxon>
        <taxon>Dikarya</taxon>
        <taxon>Ascomycota</taxon>
        <taxon>Pezizomycotina</taxon>
        <taxon>Dothideomycetes</taxon>
        <taxon>Pleosporomycetidae</taxon>
        <taxon>Venturiales</taxon>
        <taxon>Cylindrosympodiaceae</taxon>
        <taxon>Tothia</taxon>
    </lineage>
</organism>
<dbReference type="GO" id="GO:0031931">
    <property type="term" value="C:TORC1 complex"/>
    <property type="evidence" value="ECO:0007669"/>
    <property type="project" value="TreeGrafter"/>
</dbReference>
<feature type="compositionally biased region" description="Low complexity" evidence="1">
    <location>
        <begin position="20"/>
        <end position="36"/>
    </location>
</feature>
<dbReference type="Proteomes" id="UP000800235">
    <property type="component" value="Unassembled WGS sequence"/>
</dbReference>
<name>A0A9P4NHB0_9PEZI</name>
<feature type="compositionally biased region" description="Basic residues" evidence="1">
    <location>
        <begin position="131"/>
        <end position="146"/>
    </location>
</feature>
<evidence type="ECO:0000256" key="1">
    <source>
        <dbReference type="SAM" id="MobiDB-lite"/>
    </source>
</evidence>
<feature type="compositionally biased region" description="Acidic residues" evidence="1">
    <location>
        <begin position="194"/>
        <end position="203"/>
    </location>
</feature>
<evidence type="ECO:0000313" key="3">
    <source>
        <dbReference type="Proteomes" id="UP000800235"/>
    </source>
</evidence>
<feature type="compositionally biased region" description="Polar residues" evidence="1">
    <location>
        <begin position="323"/>
        <end position="332"/>
    </location>
</feature>